<keyword evidence="1" id="KW-1133">Transmembrane helix</keyword>
<evidence type="ECO:0000313" key="2">
    <source>
        <dbReference type="EMBL" id="MBD8042049.1"/>
    </source>
</evidence>
<dbReference type="RefSeq" id="WP_191765445.1">
    <property type="nucleotide sequence ID" value="NZ_JACSPP010000096.1"/>
</dbReference>
<dbReference type="Proteomes" id="UP000620874">
    <property type="component" value="Unassembled WGS sequence"/>
</dbReference>
<name>A0ABR8YCW7_9BACT</name>
<keyword evidence="3" id="KW-1185">Reference proteome</keyword>
<evidence type="ECO:0000313" key="3">
    <source>
        <dbReference type="Proteomes" id="UP000620874"/>
    </source>
</evidence>
<dbReference type="EMBL" id="JACSPP010000096">
    <property type="protein sequence ID" value="MBD8042049.1"/>
    <property type="molecule type" value="Genomic_DNA"/>
</dbReference>
<feature type="transmembrane region" description="Helical" evidence="1">
    <location>
        <begin position="414"/>
        <end position="432"/>
    </location>
</feature>
<sequence length="521" mass="57231">MSERRNTFKDGADFYAKEIGAFVGGEHTRLANADYLKNVQQEIDNLSEAINKYADNGNPQLKGLVAEAWHTYTFNIDAAAKQSVNRAVQVESNTLGSVDVSTSWGEDYSLKYYKSGSDSAIAQGHSLEYAYQKYIHNLREGASIPTREEYLAMSGIDPKTDMALCMYEGQARLIPSDQIQDAIEALNKKIVKELNNLDNPERSKVAERLIQVKEKLTSHIESPDGASSANLTEAESRELAQLAKEGKFDPERFDITLAKKADFAYLTKNAMNAGLNAAWISALLKIVPELIGSLKKLLKEGYLDSEDLKNIGKAGVNGAKDGFLRGFFCAAISTAAETGLLGQWMKTASESAGFAPIIGTMVVLVCQSVSDGIKCAQGELTGREYAYNIEKNIVIAASGVAGGLALQAAIPVPIISYAIGSIVGSMLGGLVFSAKEQIMLSLCVKHGYTVFGLVDQDYTMPDSARKKLGFPVFGFDEYKFSEYKFHEYKAIQYKWQEYKWKKLDCVLLKRGVIACRKIAYI</sequence>
<comment type="caution">
    <text evidence="2">The sequence shown here is derived from an EMBL/GenBank/DDBJ whole genome shotgun (WGS) entry which is preliminary data.</text>
</comment>
<organism evidence="2 3">
    <name type="scientific">Phocaeicola intestinalis</name>
    <dbReference type="NCBI Taxonomy" id="2762212"/>
    <lineage>
        <taxon>Bacteria</taxon>
        <taxon>Pseudomonadati</taxon>
        <taxon>Bacteroidota</taxon>
        <taxon>Bacteroidia</taxon>
        <taxon>Bacteroidales</taxon>
        <taxon>Bacteroidaceae</taxon>
        <taxon>Phocaeicola</taxon>
    </lineage>
</organism>
<protein>
    <submittedName>
        <fullName evidence="2">Uncharacterized protein</fullName>
    </submittedName>
</protein>
<accession>A0ABR8YCW7</accession>
<proteinExistence type="predicted"/>
<keyword evidence="1" id="KW-0472">Membrane</keyword>
<keyword evidence="1" id="KW-0812">Transmembrane</keyword>
<evidence type="ECO:0000256" key="1">
    <source>
        <dbReference type="SAM" id="Phobius"/>
    </source>
</evidence>
<gene>
    <name evidence="2" type="ORF">H9625_16710</name>
</gene>
<reference evidence="2 3" key="1">
    <citation type="submission" date="2020-08" db="EMBL/GenBank/DDBJ databases">
        <title>A Genomic Blueprint of the Chicken Gut Microbiome.</title>
        <authorList>
            <person name="Gilroy R."/>
            <person name="Ravi A."/>
            <person name="Getino M."/>
            <person name="Pursley I."/>
            <person name="Horton D.L."/>
            <person name="Alikhan N.-F."/>
            <person name="Baker D."/>
            <person name="Gharbi K."/>
            <person name="Hall N."/>
            <person name="Watson M."/>
            <person name="Adriaenssens E.M."/>
            <person name="Foster-Nyarko E."/>
            <person name="Jarju S."/>
            <person name="Secka A."/>
            <person name="Antonio M."/>
            <person name="Oren A."/>
            <person name="Chaudhuri R."/>
            <person name="La Ragione R.M."/>
            <person name="Hildebrand F."/>
            <person name="Pallen M.J."/>
        </authorList>
    </citation>
    <scope>NUCLEOTIDE SEQUENCE [LARGE SCALE GENOMIC DNA]</scope>
    <source>
        <strain evidence="2 3">Sa1CVN1</strain>
    </source>
</reference>